<evidence type="ECO:0000313" key="2">
    <source>
        <dbReference type="Proteomes" id="UP000264006"/>
    </source>
</evidence>
<dbReference type="OrthoDB" id="9797931at2"/>
<proteinExistence type="predicted"/>
<name>A0A346Y446_9ACTN</name>
<dbReference type="AlphaFoldDB" id="A0A346Y446"/>
<organism evidence="1 2">
    <name type="scientific">Euzebya pacifica</name>
    <dbReference type="NCBI Taxonomy" id="1608957"/>
    <lineage>
        <taxon>Bacteria</taxon>
        <taxon>Bacillati</taxon>
        <taxon>Actinomycetota</taxon>
        <taxon>Nitriliruptoria</taxon>
        <taxon>Euzebyales</taxon>
    </lineage>
</organism>
<dbReference type="EMBL" id="CP031165">
    <property type="protein sequence ID" value="AXV09243.1"/>
    <property type="molecule type" value="Genomic_DNA"/>
</dbReference>
<accession>A0A346Y446</accession>
<dbReference type="Proteomes" id="UP000264006">
    <property type="component" value="Chromosome"/>
</dbReference>
<keyword evidence="2" id="KW-1185">Reference proteome</keyword>
<evidence type="ECO:0000313" key="1">
    <source>
        <dbReference type="EMBL" id="AXV09243.1"/>
    </source>
</evidence>
<reference evidence="1 2" key="1">
    <citation type="submission" date="2018-09" db="EMBL/GenBank/DDBJ databases">
        <title>Complete genome sequence of Euzebya sp. DY32-46 isolated from seawater of Pacific Ocean.</title>
        <authorList>
            <person name="Xu L."/>
            <person name="Wu Y.-H."/>
            <person name="Xu X.-W."/>
        </authorList>
    </citation>
    <scope>NUCLEOTIDE SEQUENCE [LARGE SCALE GENOMIC DNA]</scope>
    <source>
        <strain evidence="1 2">DY32-46</strain>
    </source>
</reference>
<protein>
    <submittedName>
        <fullName evidence="1">Uncharacterized protein</fullName>
    </submittedName>
</protein>
<dbReference type="RefSeq" id="WP_114593454.1">
    <property type="nucleotide sequence ID" value="NZ_CP031165.1"/>
</dbReference>
<dbReference type="KEGG" id="euz:DVS28_a4582"/>
<sequence>MEPTAITIVSQLITDARTRFGADAVGRLDVPGDLLDETMEAVLHLGGSVDAEGCVVEGVTIRELPDDLAVSQAWVIGEDAPRPLTPLEGDG</sequence>
<gene>
    <name evidence="1" type="ORF">DVS28_a4582</name>
</gene>